<organism evidence="1 2">
    <name type="scientific">Macroventuria anomochaeta</name>
    <dbReference type="NCBI Taxonomy" id="301207"/>
    <lineage>
        <taxon>Eukaryota</taxon>
        <taxon>Fungi</taxon>
        <taxon>Dikarya</taxon>
        <taxon>Ascomycota</taxon>
        <taxon>Pezizomycotina</taxon>
        <taxon>Dothideomycetes</taxon>
        <taxon>Pleosporomycetidae</taxon>
        <taxon>Pleosporales</taxon>
        <taxon>Pleosporineae</taxon>
        <taxon>Didymellaceae</taxon>
        <taxon>Macroventuria</taxon>
    </lineage>
</organism>
<reference evidence="1" key="1">
    <citation type="journal article" date="2020" name="Stud. Mycol.">
        <title>101 Dothideomycetes genomes: a test case for predicting lifestyles and emergence of pathogens.</title>
        <authorList>
            <person name="Haridas S."/>
            <person name="Albert R."/>
            <person name="Binder M."/>
            <person name="Bloem J."/>
            <person name="Labutti K."/>
            <person name="Salamov A."/>
            <person name="Andreopoulos B."/>
            <person name="Baker S."/>
            <person name="Barry K."/>
            <person name="Bills G."/>
            <person name="Bluhm B."/>
            <person name="Cannon C."/>
            <person name="Castanera R."/>
            <person name="Culley D."/>
            <person name="Daum C."/>
            <person name="Ezra D."/>
            <person name="Gonzalez J."/>
            <person name="Henrissat B."/>
            <person name="Kuo A."/>
            <person name="Liang C."/>
            <person name="Lipzen A."/>
            <person name="Lutzoni F."/>
            <person name="Magnuson J."/>
            <person name="Mondo S."/>
            <person name="Nolan M."/>
            <person name="Ohm R."/>
            <person name="Pangilinan J."/>
            <person name="Park H.-J."/>
            <person name="Ramirez L."/>
            <person name="Alfaro M."/>
            <person name="Sun H."/>
            <person name="Tritt A."/>
            <person name="Yoshinaga Y."/>
            <person name="Zwiers L.-H."/>
            <person name="Turgeon B."/>
            <person name="Goodwin S."/>
            <person name="Spatafora J."/>
            <person name="Crous P."/>
            <person name="Grigoriev I."/>
        </authorList>
    </citation>
    <scope>NUCLEOTIDE SEQUENCE</scope>
    <source>
        <strain evidence="1">CBS 525.71</strain>
    </source>
</reference>
<dbReference type="EMBL" id="MU006701">
    <property type="protein sequence ID" value="KAF2633380.1"/>
    <property type="molecule type" value="Genomic_DNA"/>
</dbReference>
<gene>
    <name evidence="1" type="ORF">BU25DRAFT_4712</name>
</gene>
<sequence>MLSSLCGAVLSFIQHFFRSRLYQTLACAFRQPQSLYPGRWLFTKTTGPDARISHTSVQRFASYLGLRVALDRLRLQLAAATTIRHFISRLSRVLVFGIPPRVLPQQHRRSIRSFHPHYPNDFHCSLS</sequence>
<accession>A0ACB6SGG8</accession>
<name>A0ACB6SGG8_9PLEO</name>
<proteinExistence type="predicted"/>
<evidence type="ECO:0000313" key="1">
    <source>
        <dbReference type="EMBL" id="KAF2633380.1"/>
    </source>
</evidence>
<protein>
    <submittedName>
        <fullName evidence="1">Uncharacterized protein</fullName>
    </submittedName>
</protein>
<keyword evidence="2" id="KW-1185">Reference proteome</keyword>
<evidence type="ECO:0000313" key="2">
    <source>
        <dbReference type="Proteomes" id="UP000799754"/>
    </source>
</evidence>
<dbReference type="Proteomes" id="UP000799754">
    <property type="component" value="Unassembled WGS sequence"/>
</dbReference>
<comment type="caution">
    <text evidence="1">The sequence shown here is derived from an EMBL/GenBank/DDBJ whole genome shotgun (WGS) entry which is preliminary data.</text>
</comment>